<keyword evidence="1" id="KW-0812">Transmembrane</keyword>
<feature type="transmembrane region" description="Helical" evidence="1">
    <location>
        <begin position="12"/>
        <end position="34"/>
    </location>
</feature>
<keyword evidence="1" id="KW-0472">Membrane</keyword>
<organism evidence="2 3">
    <name type="scientific">Zopfia rhizophila CBS 207.26</name>
    <dbReference type="NCBI Taxonomy" id="1314779"/>
    <lineage>
        <taxon>Eukaryota</taxon>
        <taxon>Fungi</taxon>
        <taxon>Dikarya</taxon>
        <taxon>Ascomycota</taxon>
        <taxon>Pezizomycotina</taxon>
        <taxon>Dothideomycetes</taxon>
        <taxon>Dothideomycetes incertae sedis</taxon>
        <taxon>Zopfiaceae</taxon>
        <taxon>Zopfia</taxon>
    </lineage>
</organism>
<proteinExistence type="predicted"/>
<protein>
    <submittedName>
        <fullName evidence="2">Uncharacterized protein</fullName>
    </submittedName>
</protein>
<gene>
    <name evidence="2" type="ORF">K469DRAFT_232422</name>
</gene>
<reference evidence="2" key="1">
    <citation type="journal article" date="2020" name="Stud. Mycol.">
        <title>101 Dothideomycetes genomes: a test case for predicting lifestyles and emergence of pathogens.</title>
        <authorList>
            <person name="Haridas S."/>
            <person name="Albert R."/>
            <person name="Binder M."/>
            <person name="Bloem J."/>
            <person name="Labutti K."/>
            <person name="Salamov A."/>
            <person name="Andreopoulos B."/>
            <person name="Baker S."/>
            <person name="Barry K."/>
            <person name="Bills G."/>
            <person name="Bluhm B."/>
            <person name="Cannon C."/>
            <person name="Castanera R."/>
            <person name="Culley D."/>
            <person name="Daum C."/>
            <person name="Ezra D."/>
            <person name="Gonzalez J."/>
            <person name="Henrissat B."/>
            <person name="Kuo A."/>
            <person name="Liang C."/>
            <person name="Lipzen A."/>
            <person name="Lutzoni F."/>
            <person name="Magnuson J."/>
            <person name="Mondo S."/>
            <person name="Nolan M."/>
            <person name="Ohm R."/>
            <person name="Pangilinan J."/>
            <person name="Park H.-J."/>
            <person name="Ramirez L."/>
            <person name="Alfaro M."/>
            <person name="Sun H."/>
            <person name="Tritt A."/>
            <person name="Yoshinaga Y."/>
            <person name="Zwiers L.-H."/>
            <person name="Turgeon B."/>
            <person name="Goodwin S."/>
            <person name="Spatafora J."/>
            <person name="Crous P."/>
            <person name="Grigoriev I."/>
        </authorList>
    </citation>
    <scope>NUCLEOTIDE SEQUENCE</scope>
    <source>
        <strain evidence="2">CBS 207.26</strain>
    </source>
</reference>
<evidence type="ECO:0000256" key="1">
    <source>
        <dbReference type="SAM" id="Phobius"/>
    </source>
</evidence>
<keyword evidence="3" id="KW-1185">Reference proteome</keyword>
<dbReference type="Proteomes" id="UP000800200">
    <property type="component" value="Unassembled WGS sequence"/>
</dbReference>
<dbReference type="EMBL" id="ML994648">
    <property type="protein sequence ID" value="KAF2182364.1"/>
    <property type="molecule type" value="Genomic_DNA"/>
</dbReference>
<dbReference type="AlphaFoldDB" id="A0A6A6DRZ1"/>
<accession>A0A6A6DRZ1</accession>
<evidence type="ECO:0000313" key="2">
    <source>
        <dbReference type="EMBL" id="KAF2182364.1"/>
    </source>
</evidence>
<sequence length="63" mass="6643">MGIAPFGVRSVYLFSRPVAMVYLTVALTAFMSGAHLSGSVGPFPPIIVQCGASWPPYVSPTNK</sequence>
<name>A0A6A6DRZ1_9PEZI</name>
<keyword evidence="1" id="KW-1133">Transmembrane helix</keyword>
<evidence type="ECO:0000313" key="3">
    <source>
        <dbReference type="Proteomes" id="UP000800200"/>
    </source>
</evidence>